<sequence length="133" mass="14818">MNTLAIREPCLLIAPARDRRPHVAYACIQWAAHRLRPPAKVPRPTAARYSWCSFRRWCRCGLQSFSYYCCKMQPGQSPIAPCSQTVDSRSTFPRSLSVASPPILHLPGTSSPHDACPCCCGRSHALHWPIGCI</sequence>
<organism evidence="1">
    <name type="scientific">uncultured marine virus</name>
    <dbReference type="NCBI Taxonomy" id="186617"/>
    <lineage>
        <taxon>Viruses</taxon>
        <taxon>environmental samples</taxon>
    </lineage>
</organism>
<evidence type="ECO:0000313" key="1">
    <source>
        <dbReference type="EMBL" id="AKH46841.1"/>
    </source>
</evidence>
<reference evidence="1" key="2">
    <citation type="submission" date="2015-03" db="EMBL/GenBank/DDBJ databases">
        <authorList>
            <person name="Chow C.-E.T."/>
            <person name="Winget D.M."/>
            <person name="White R.A.III."/>
            <person name="Hallam S.J."/>
            <person name="Suttle C.A."/>
        </authorList>
    </citation>
    <scope>NUCLEOTIDE SEQUENCE</scope>
    <source>
        <strain evidence="1">Anoxic2_3</strain>
    </source>
</reference>
<dbReference type="EMBL" id="KR029587">
    <property type="protein sequence ID" value="AKH46841.1"/>
    <property type="molecule type" value="Genomic_DNA"/>
</dbReference>
<protein>
    <submittedName>
        <fullName evidence="1">Putative streptomycin biosynthesis operon possible regulatory protein</fullName>
    </submittedName>
</protein>
<proteinExistence type="predicted"/>
<accession>A0A0F7L740</accession>
<name>A0A0F7L740_9VIRU</name>
<reference evidence="1" key="1">
    <citation type="journal article" date="2015" name="Front. Microbiol.">
        <title>Combining genomic sequencing methods to explore viral diversity and reveal potential virus-host interactions.</title>
        <authorList>
            <person name="Chow C.E."/>
            <person name="Winget D.M."/>
            <person name="White R.A.III."/>
            <person name="Hallam S.J."/>
            <person name="Suttle C.A."/>
        </authorList>
    </citation>
    <scope>NUCLEOTIDE SEQUENCE</scope>
    <source>
        <strain evidence="1">Anoxic2_3</strain>
    </source>
</reference>